<accession>A0A9X2J4Q6</accession>
<name>A0A9X2J4Q6_9SPHN</name>
<evidence type="ECO:0000313" key="3">
    <source>
        <dbReference type="Proteomes" id="UP001155128"/>
    </source>
</evidence>
<reference evidence="2" key="1">
    <citation type="submission" date="2022-06" db="EMBL/GenBank/DDBJ databases">
        <title>Sphingomicrobium sedimins sp. nov., a marine bacterium isolated from tidal flat.</title>
        <authorList>
            <person name="Kim C.-H."/>
            <person name="Yoo Y."/>
            <person name="Kim J.-J."/>
        </authorList>
    </citation>
    <scope>NUCLEOTIDE SEQUENCE</scope>
    <source>
        <strain evidence="2">GRR-S6-50</strain>
    </source>
</reference>
<evidence type="ECO:0000256" key="1">
    <source>
        <dbReference type="SAM" id="MobiDB-lite"/>
    </source>
</evidence>
<organism evidence="2 3">
    <name type="scientific">Sphingomicrobium sediminis</name>
    <dbReference type="NCBI Taxonomy" id="2950949"/>
    <lineage>
        <taxon>Bacteria</taxon>
        <taxon>Pseudomonadati</taxon>
        <taxon>Pseudomonadota</taxon>
        <taxon>Alphaproteobacteria</taxon>
        <taxon>Sphingomonadales</taxon>
        <taxon>Sphingomonadaceae</taxon>
        <taxon>Sphingomicrobium</taxon>
    </lineage>
</organism>
<dbReference type="Proteomes" id="UP001155128">
    <property type="component" value="Unassembled WGS sequence"/>
</dbReference>
<evidence type="ECO:0000313" key="2">
    <source>
        <dbReference type="EMBL" id="MCM8557472.1"/>
    </source>
</evidence>
<sequence length="113" mass="13086">MAVFRCLVLGENFPLIEDGEKRLKGFYVTRWTEAEDEGEAEQDVLAKLRTDELLASLKDLRDGSDPEARITFEEIDEVERFPDEQGGFAWFPMESANKSESECNHENQRTQRQ</sequence>
<dbReference type="RefSeq" id="WP_252113553.1">
    <property type="nucleotide sequence ID" value="NZ_JAMSHT010000001.1"/>
</dbReference>
<keyword evidence="3" id="KW-1185">Reference proteome</keyword>
<protein>
    <submittedName>
        <fullName evidence="2">Uncharacterized protein</fullName>
    </submittedName>
</protein>
<gene>
    <name evidence="2" type="ORF">NDO55_06535</name>
</gene>
<feature type="compositionally biased region" description="Basic and acidic residues" evidence="1">
    <location>
        <begin position="97"/>
        <end position="113"/>
    </location>
</feature>
<dbReference type="EMBL" id="JAMSHT010000001">
    <property type="protein sequence ID" value="MCM8557472.1"/>
    <property type="molecule type" value="Genomic_DNA"/>
</dbReference>
<proteinExistence type="predicted"/>
<comment type="caution">
    <text evidence="2">The sequence shown here is derived from an EMBL/GenBank/DDBJ whole genome shotgun (WGS) entry which is preliminary data.</text>
</comment>
<feature type="region of interest" description="Disordered" evidence="1">
    <location>
        <begin position="93"/>
        <end position="113"/>
    </location>
</feature>
<dbReference type="AlphaFoldDB" id="A0A9X2J4Q6"/>